<protein>
    <submittedName>
        <fullName evidence="1">Uncharacterized protein</fullName>
    </submittedName>
</protein>
<sequence length="24" mass="2928">MYLENKNINNNNPIMKNNVTYIWS</sequence>
<evidence type="ECO:0000313" key="1">
    <source>
        <dbReference type="EMBL" id="SVB76294.1"/>
    </source>
</evidence>
<feature type="non-terminal residue" evidence="1">
    <location>
        <position position="24"/>
    </location>
</feature>
<dbReference type="EMBL" id="UINC01056360">
    <property type="protein sequence ID" value="SVB76294.1"/>
    <property type="molecule type" value="Genomic_DNA"/>
</dbReference>
<reference evidence="1" key="1">
    <citation type="submission" date="2018-05" db="EMBL/GenBank/DDBJ databases">
        <authorList>
            <person name="Lanie J.A."/>
            <person name="Ng W.-L."/>
            <person name="Kazmierczak K.M."/>
            <person name="Andrzejewski T.M."/>
            <person name="Davidsen T.M."/>
            <person name="Wayne K.J."/>
            <person name="Tettelin H."/>
            <person name="Glass J.I."/>
            <person name="Rusch D."/>
            <person name="Podicherti R."/>
            <person name="Tsui H.-C.T."/>
            <person name="Winkler M.E."/>
        </authorList>
    </citation>
    <scope>NUCLEOTIDE SEQUENCE</scope>
</reference>
<organism evidence="1">
    <name type="scientific">marine metagenome</name>
    <dbReference type="NCBI Taxonomy" id="408172"/>
    <lineage>
        <taxon>unclassified sequences</taxon>
        <taxon>metagenomes</taxon>
        <taxon>ecological metagenomes</taxon>
    </lineage>
</organism>
<gene>
    <name evidence="1" type="ORF">METZ01_LOCUS229148</name>
</gene>
<dbReference type="AlphaFoldDB" id="A0A382GNC9"/>
<accession>A0A382GNC9</accession>
<proteinExistence type="predicted"/>
<name>A0A382GNC9_9ZZZZ</name>